<protein>
    <submittedName>
        <fullName evidence="3">Uncharacterized protein</fullName>
    </submittedName>
</protein>
<dbReference type="Proteomes" id="UP000051952">
    <property type="component" value="Unassembled WGS sequence"/>
</dbReference>
<name>A0A0S4IR92_BODSA</name>
<feature type="region of interest" description="Disordered" evidence="2">
    <location>
        <begin position="282"/>
        <end position="303"/>
    </location>
</feature>
<dbReference type="InterPro" id="IPR038274">
    <property type="entry name" value="Atg6/Beclin_C_sf"/>
</dbReference>
<sequence length="685" mass="73820">MSILGEAHVALDGSCLQCNKCRRMFAVDCSNASVSVEFLTGDAPTSKAEAIRKKIAAAKRSLDQRGPSESFVAGPSSMFDEVRAAPWLAAPAGGEDGDACYQEAPLTLSTMPLTLAPNVHLSTLIGERAKAQPLLRVDTAMLEPIQEVSHSRVLTEDDSGASPASVSMRDALQRRSAFVAAEDSTPAVRPRGGLQASATAADASQYGPYLQRALLLHAAWDLLEQISEEALINVPLCSGCWKEVLGDLQHRVDREQSLVSASQAYLHPTSENVAMCALIARDPGEQDNGSTPTASSPSEHPPSQTLAYSRLLDAVGSESVRELSELDDKLHELRNVQSELDEEEMLINEEEAIVESLRNSVELALFCNNDDRDAIVGTRQQAIQALQFAESQSTLRELFVIELPSGCPSIGVINGVRVGKETPPVQPQQAAATSSQLLSHSFVVLGKSVAPPAPGGSPQAPSSPRAHEQRQGQHRREFPVRDIARRTGGEPYHIFTNYGSYAVSVPEINGGCGFLIAALDAVVQRSGKGRLDSCVLRPNGWESMIDVPIPNKKPVKYDDLKFYIVDKLFSWKTFGQAWVAYCLGLREMIEFLQGKLSTRSGLDLHDASSFPPFPIDKEGRVGGFSPKHGSVSDEMWGRAVRCAMANLDWCLAAQTVVEEHVAALLLLQNSCNATGSDAPVTTSTA</sequence>
<dbReference type="GO" id="GO:0043548">
    <property type="term" value="F:phosphatidylinositol 3-kinase binding"/>
    <property type="evidence" value="ECO:0007669"/>
    <property type="project" value="TreeGrafter"/>
</dbReference>
<dbReference type="EMBL" id="CYKH01000302">
    <property type="protein sequence ID" value="CUF33234.1"/>
    <property type="molecule type" value="Genomic_DNA"/>
</dbReference>
<reference evidence="4" key="1">
    <citation type="submission" date="2015-09" db="EMBL/GenBank/DDBJ databases">
        <authorList>
            <consortium name="Pathogen Informatics"/>
        </authorList>
    </citation>
    <scope>NUCLEOTIDE SEQUENCE [LARGE SCALE GENOMIC DNA]</scope>
    <source>
        <strain evidence="4">Lake Konstanz</strain>
    </source>
</reference>
<dbReference type="GO" id="GO:0030674">
    <property type="term" value="F:protein-macromolecule adaptor activity"/>
    <property type="evidence" value="ECO:0007669"/>
    <property type="project" value="TreeGrafter"/>
</dbReference>
<accession>A0A0S4IR92</accession>
<dbReference type="AlphaFoldDB" id="A0A0S4IR92"/>
<evidence type="ECO:0000313" key="3">
    <source>
        <dbReference type="EMBL" id="CUF33234.1"/>
    </source>
</evidence>
<dbReference type="GO" id="GO:0006995">
    <property type="term" value="P:cellular response to nitrogen starvation"/>
    <property type="evidence" value="ECO:0007669"/>
    <property type="project" value="TreeGrafter"/>
</dbReference>
<dbReference type="GO" id="GO:0000045">
    <property type="term" value="P:autophagosome assembly"/>
    <property type="evidence" value="ECO:0007669"/>
    <property type="project" value="TreeGrafter"/>
</dbReference>
<gene>
    <name evidence="3" type="ORF">BSAL_61445</name>
</gene>
<evidence type="ECO:0000313" key="4">
    <source>
        <dbReference type="Proteomes" id="UP000051952"/>
    </source>
</evidence>
<dbReference type="GO" id="GO:0045324">
    <property type="term" value="P:late endosome to vacuole transport"/>
    <property type="evidence" value="ECO:0007669"/>
    <property type="project" value="TreeGrafter"/>
</dbReference>
<dbReference type="GO" id="GO:0000407">
    <property type="term" value="C:phagophore assembly site"/>
    <property type="evidence" value="ECO:0007669"/>
    <property type="project" value="TreeGrafter"/>
</dbReference>
<evidence type="ECO:0000256" key="2">
    <source>
        <dbReference type="SAM" id="MobiDB-lite"/>
    </source>
</evidence>
<evidence type="ECO:0000256" key="1">
    <source>
        <dbReference type="SAM" id="Coils"/>
    </source>
</evidence>
<feature type="region of interest" description="Disordered" evidence="2">
    <location>
        <begin position="449"/>
        <end position="482"/>
    </location>
</feature>
<dbReference type="GO" id="GO:0034271">
    <property type="term" value="C:phosphatidylinositol 3-kinase complex, class III, type I"/>
    <property type="evidence" value="ECO:0007669"/>
    <property type="project" value="TreeGrafter"/>
</dbReference>
<proteinExistence type="predicted"/>
<dbReference type="PANTHER" id="PTHR12768">
    <property type="entry name" value="BECLIN 1"/>
    <property type="match status" value="1"/>
</dbReference>
<keyword evidence="1" id="KW-0175">Coiled coil</keyword>
<dbReference type="GO" id="GO:0034272">
    <property type="term" value="C:phosphatidylinositol 3-kinase complex, class III, type II"/>
    <property type="evidence" value="ECO:0007669"/>
    <property type="project" value="TreeGrafter"/>
</dbReference>
<dbReference type="PANTHER" id="PTHR12768:SF4">
    <property type="entry name" value="BECLIN-1"/>
    <property type="match status" value="1"/>
</dbReference>
<dbReference type="GO" id="GO:0000423">
    <property type="term" value="P:mitophagy"/>
    <property type="evidence" value="ECO:0007669"/>
    <property type="project" value="TreeGrafter"/>
</dbReference>
<organism evidence="3 4">
    <name type="scientific">Bodo saltans</name>
    <name type="common">Flagellated protozoan</name>
    <dbReference type="NCBI Taxonomy" id="75058"/>
    <lineage>
        <taxon>Eukaryota</taxon>
        <taxon>Discoba</taxon>
        <taxon>Euglenozoa</taxon>
        <taxon>Kinetoplastea</taxon>
        <taxon>Metakinetoplastina</taxon>
        <taxon>Eubodonida</taxon>
        <taxon>Bodonidae</taxon>
        <taxon>Bodo</taxon>
    </lineage>
</organism>
<keyword evidence="4" id="KW-1185">Reference proteome</keyword>
<dbReference type="Gene3D" id="1.10.418.40">
    <property type="entry name" value="Autophagy protein 6/Beclin 1"/>
    <property type="match status" value="1"/>
</dbReference>
<feature type="coiled-coil region" evidence="1">
    <location>
        <begin position="323"/>
        <end position="360"/>
    </location>
</feature>
<feature type="compositionally biased region" description="Polar residues" evidence="2">
    <location>
        <begin position="287"/>
        <end position="303"/>
    </location>
</feature>
<feature type="compositionally biased region" description="Basic and acidic residues" evidence="2">
    <location>
        <begin position="465"/>
        <end position="482"/>
    </location>
</feature>
<dbReference type="InterPro" id="IPR007243">
    <property type="entry name" value="Atg6/Beclin"/>
</dbReference>
<dbReference type="VEuPathDB" id="TriTrypDB:BSAL_61445"/>